<protein>
    <submittedName>
        <fullName evidence="1">Uncharacterized protein</fullName>
    </submittedName>
</protein>
<name>I6RT78_9CAUD</name>
<dbReference type="KEGG" id="vg:13405321"/>
<gene>
    <name evidence="1" type="ORF">P12024S_42</name>
</gene>
<sequence length="162" mass="18422">MEVEKELNKFGKRLVQASRSSLTQQKINASGELYKSIGYDLKVSKNSFEFSFGSGLDYAKFQDQGVSGTKKKFKTPFSYKTKKPPANVFESWAKQKGIKPRSKETGRFITLKSFGFAMSNHIFKQGIKPKNFITRPFENAFKALPEDLVKAYGLTLDRSLLR</sequence>
<dbReference type="EMBL" id="JQ823122">
    <property type="protein sequence ID" value="AFM54703.1"/>
    <property type="molecule type" value="Genomic_DNA"/>
</dbReference>
<reference evidence="1 2" key="1">
    <citation type="journal article" date="2012" name="J. Virol.">
        <title>Complete Genome Sequences of Two Persicivirga Bacteriophages, P12024S and P12024L.</title>
        <authorList>
            <person name="Kang I."/>
            <person name="Jang H."/>
            <person name="Cho J.C."/>
        </authorList>
    </citation>
    <scope>NUCLEOTIDE SEQUENCE [LARGE SCALE GENOMIC DNA]</scope>
</reference>
<dbReference type="Proteomes" id="UP000002820">
    <property type="component" value="Segment"/>
</dbReference>
<keyword evidence="2" id="KW-1185">Reference proteome</keyword>
<dbReference type="OrthoDB" id="30713at10239"/>
<accession>I6RT78</accession>
<dbReference type="RefSeq" id="YP_006560382.1">
    <property type="nucleotide sequence ID" value="NC_018271.1"/>
</dbReference>
<organism evidence="1 2">
    <name type="scientific">Nonlabens phage P12024S</name>
    <dbReference type="NCBI Taxonomy" id="1168478"/>
    <lineage>
        <taxon>Viruses</taxon>
        <taxon>Duplodnaviria</taxon>
        <taxon>Heunggongvirae</taxon>
        <taxon>Uroviricota</taxon>
        <taxon>Caudoviricetes</taxon>
        <taxon>Inhavirus</taxon>
        <taxon>Inhavirus P12024S</taxon>
    </lineage>
</organism>
<evidence type="ECO:0000313" key="1">
    <source>
        <dbReference type="EMBL" id="AFM54703.1"/>
    </source>
</evidence>
<dbReference type="GeneID" id="13405321"/>
<proteinExistence type="predicted"/>
<evidence type="ECO:0000313" key="2">
    <source>
        <dbReference type="Proteomes" id="UP000002820"/>
    </source>
</evidence>